<evidence type="ECO:0000313" key="1">
    <source>
        <dbReference type="EMBL" id="KAF3488337.1"/>
    </source>
</evidence>
<reference evidence="1" key="1">
    <citation type="submission" date="2019-12" db="EMBL/GenBank/DDBJ databases">
        <title>Genome sequencing and annotation of Brassica cretica.</title>
        <authorList>
            <person name="Studholme D.J."/>
            <person name="Sarris P."/>
        </authorList>
    </citation>
    <scope>NUCLEOTIDE SEQUENCE</scope>
    <source>
        <strain evidence="1">PFS-109/04</strain>
        <tissue evidence="1">Leaf</tissue>
    </source>
</reference>
<proteinExistence type="predicted"/>
<dbReference type="Proteomes" id="UP000712600">
    <property type="component" value="Unassembled WGS sequence"/>
</dbReference>
<protein>
    <submittedName>
        <fullName evidence="1">Uncharacterized protein</fullName>
    </submittedName>
</protein>
<name>A0A8S9N4D9_BRACR</name>
<comment type="caution">
    <text evidence="1">The sequence shown here is derived from an EMBL/GenBank/DDBJ whole genome shotgun (WGS) entry which is preliminary data.</text>
</comment>
<sequence length="91" mass="10296">MIMEESNGKDEQGRENLIKILIINKGKELELLPISSENESVYILYEAIFSQLSNGEKETSEDGLMDVLKDILRKFEEISLESAPVYSATNL</sequence>
<accession>A0A8S9N4D9</accession>
<gene>
    <name evidence="1" type="ORF">F2Q69_00056138</name>
</gene>
<organism evidence="1 2">
    <name type="scientific">Brassica cretica</name>
    <name type="common">Mustard</name>
    <dbReference type="NCBI Taxonomy" id="69181"/>
    <lineage>
        <taxon>Eukaryota</taxon>
        <taxon>Viridiplantae</taxon>
        <taxon>Streptophyta</taxon>
        <taxon>Embryophyta</taxon>
        <taxon>Tracheophyta</taxon>
        <taxon>Spermatophyta</taxon>
        <taxon>Magnoliopsida</taxon>
        <taxon>eudicotyledons</taxon>
        <taxon>Gunneridae</taxon>
        <taxon>Pentapetalae</taxon>
        <taxon>rosids</taxon>
        <taxon>malvids</taxon>
        <taxon>Brassicales</taxon>
        <taxon>Brassicaceae</taxon>
        <taxon>Brassiceae</taxon>
        <taxon>Brassica</taxon>
    </lineage>
</organism>
<dbReference type="AlphaFoldDB" id="A0A8S9N4D9"/>
<dbReference type="EMBL" id="QGKX02002183">
    <property type="protein sequence ID" value="KAF3488337.1"/>
    <property type="molecule type" value="Genomic_DNA"/>
</dbReference>
<evidence type="ECO:0000313" key="2">
    <source>
        <dbReference type="Proteomes" id="UP000712600"/>
    </source>
</evidence>